<dbReference type="InterPro" id="IPR002320">
    <property type="entry name" value="Thr-tRNA-ligase_IIa"/>
</dbReference>
<dbReference type="SUPFAM" id="SSF52954">
    <property type="entry name" value="Class II aaRS ABD-related"/>
    <property type="match status" value="1"/>
</dbReference>
<evidence type="ECO:0000256" key="3">
    <source>
        <dbReference type="ARBA" id="ARBA00022555"/>
    </source>
</evidence>
<comment type="cofactor">
    <cofactor evidence="13">
        <name>Zn(2+)</name>
        <dbReference type="ChEBI" id="CHEBI:29105"/>
    </cofactor>
    <text evidence="13">Binds 1 zinc ion per subunit.</text>
</comment>
<dbReference type="Proteomes" id="UP000509549">
    <property type="component" value="Chromosome"/>
</dbReference>
<organism evidence="15 16">
    <name type="scientific">Candidatus Azoamicus ciliaticola</name>
    <dbReference type="NCBI Taxonomy" id="2652803"/>
    <lineage>
        <taxon>Bacteria</taxon>
        <taxon>Pseudomonadati</taxon>
        <taxon>Pseudomonadota</taxon>
        <taxon>Gammaproteobacteria</taxon>
        <taxon>Candidatus Azoamicaceae</taxon>
        <taxon>Candidatus Azoamicus</taxon>
    </lineage>
</organism>
<keyword evidence="5 13" id="KW-0479">Metal-binding</keyword>
<evidence type="ECO:0000256" key="6">
    <source>
        <dbReference type="ARBA" id="ARBA00022741"/>
    </source>
</evidence>
<dbReference type="GO" id="GO:0005737">
    <property type="term" value="C:cytoplasm"/>
    <property type="evidence" value="ECO:0007669"/>
    <property type="project" value="UniProtKB-SubCell"/>
</dbReference>
<keyword evidence="2 13" id="KW-0963">Cytoplasm</keyword>
<dbReference type="InterPro" id="IPR018163">
    <property type="entry name" value="Thr/Ala-tRNA-synth_IIc_edit"/>
</dbReference>
<dbReference type="EC" id="6.1.1.3" evidence="13"/>
<dbReference type="PANTHER" id="PTHR11451:SF44">
    <property type="entry name" value="THREONINE--TRNA LIGASE, CHLOROPLASTIC_MITOCHONDRIAL 2"/>
    <property type="match status" value="1"/>
</dbReference>
<reference evidence="15 16" key="1">
    <citation type="submission" date="2020-04" db="EMBL/GenBank/DDBJ databases">
        <authorList>
            <person name="Graf S J."/>
        </authorList>
    </citation>
    <scope>NUCLEOTIDE SEQUENCE [LARGE SCALE GENOMIC DNA]</scope>
    <source>
        <strain evidence="15">1</strain>
    </source>
</reference>
<evidence type="ECO:0000256" key="8">
    <source>
        <dbReference type="ARBA" id="ARBA00022840"/>
    </source>
</evidence>
<dbReference type="GO" id="GO:0000049">
    <property type="term" value="F:tRNA binding"/>
    <property type="evidence" value="ECO:0007669"/>
    <property type="project" value="UniProtKB-KW"/>
</dbReference>
<dbReference type="InterPro" id="IPR002314">
    <property type="entry name" value="aa-tRNA-synt_IIb"/>
</dbReference>
<dbReference type="Pfam" id="PF00587">
    <property type="entry name" value="tRNA-synt_2b"/>
    <property type="match status" value="1"/>
</dbReference>
<keyword evidence="10 13" id="KW-0648">Protein biosynthesis</keyword>
<dbReference type="Gene3D" id="3.30.930.10">
    <property type="entry name" value="Bira Bifunctional Protein, Domain 2"/>
    <property type="match status" value="1"/>
</dbReference>
<dbReference type="RefSeq" id="WP_176604929.1">
    <property type="nucleotide sequence ID" value="NZ_LR794158.1"/>
</dbReference>
<dbReference type="KEGG" id="acil:ESZ_00199"/>
<evidence type="ECO:0000313" key="16">
    <source>
        <dbReference type="Proteomes" id="UP000509549"/>
    </source>
</evidence>
<evidence type="ECO:0000256" key="12">
    <source>
        <dbReference type="ARBA" id="ARBA00049515"/>
    </source>
</evidence>
<dbReference type="GO" id="GO:0006435">
    <property type="term" value="P:threonyl-tRNA aminoacylation"/>
    <property type="evidence" value="ECO:0007669"/>
    <property type="project" value="UniProtKB-UniRule"/>
</dbReference>
<dbReference type="GO" id="GO:0005524">
    <property type="term" value="F:ATP binding"/>
    <property type="evidence" value="ECO:0007669"/>
    <property type="project" value="UniProtKB-UniRule"/>
</dbReference>
<proteinExistence type="inferred from homology"/>
<evidence type="ECO:0000256" key="7">
    <source>
        <dbReference type="ARBA" id="ARBA00022833"/>
    </source>
</evidence>
<keyword evidence="8 13" id="KW-0067">ATP-binding</keyword>
<evidence type="ECO:0000259" key="14">
    <source>
        <dbReference type="PROSITE" id="PS50862"/>
    </source>
</evidence>
<evidence type="ECO:0000256" key="2">
    <source>
        <dbReference type="ARBA" id="ARBA00022490"/>
    </source>
</evidence>
<comment type="subunit">
    <text evidence="13">Homodimer.</text>
</comment>
<accession>A0A6J5JZ75</accession>
<evidence type="ECO:0000256" key="1">
    <source>
        <dbReference type="ARBA" id="ARBA00008226"/>
    </source>
</evidence>
<evidence type="ECO:0000313" key="15">
    <source>
        <dbReference type="EMBL" id="CAB3976399.1"/>
    </source>
</evidence>
<keyword evidence="11 13" id="KW-0030">Aminoacyl-tRNA synthetase</keyword>
<dbReference type="Pfam" id="PF03129">
    <property type="entry name" value="HGTP_anticodon"/>
    <property type="match status" value="1"/>
</dbReference>
<comment type="catalytic activity">
    <reaction evidence="12 13">
        <text>tRNA(Thr) + L-threonine + ATP = L-threonyl-tRNA(Thr) + AMP + diphosphate + H(+)</text>
        <dbReference type="Rhea" id="RHEA:24624"/>
        <dbReference type="Rhea" id="RHEA-COMP:9670"/>
        <dbReference type="Rhea" id="RHEA-COMP:9704"/>
        <dbReference type="ChEBI" id="CHEBI:15378"/>
        <dbReference type="ChEBI" id="CHEBI:30616"/>
        <dbReference type="ChEBI" id="CHEBI:33019"/>
        <dbReference type="ChEBI" id="CHEBI:57926"/>
        <dbReference type="ChEBI" id="CHEBI:78442"/>
        <dbReference type="ChEBI" id="CHEBI:78534"/>
        <dbReference type="ChEBI" id="CHEBI:456215"/>
        <dbReference type="EC" id="6.1.1.3"/>
    </reaction>
</comment>
<dbReference type="FunFam" id="3.30.930.10:FF:000002">
    <property type="entry name" value="Threonine--tRNA ligase"/>
    <property type="match status" value="1"/>
</dbReference>
<keyword evidence="3 13" id="KW-0820">tRNA-binding</keyword>
<dbReference type="SUPFAM" id="SSF55681">
    <property type="entry name" value="Class II aaRS and biotin synthetases"/>
    <property type="match status" value="1"/>
</dbReference>
<dbReference type="Gene3D" id="3.30.54.20">
    <property type="match status" value="1"/>
</dbReference>
<dbReference type="GO" id="GO:0046872">
    <property type="term" value="F:metal ion binding"/>
    <property type="evidence" value="ECO:0007669"/>
    <property type="project" value="UniProtKB-KW"/>
</dbReference>
<comment type="subcellular location">
    <subcellularLocation>
        <location evidence="13">Cytoplasm</location>
    </subcellularLocation>
</comment>
<dbReference type="SUPFAM" id="SSF55186">
    <property type="entry name" value="ThrRS/AlaRS common domain"/>
    <property type="match status" value="1"/>
</dbReference>
<gene>
    <name evidence="13 15" type="primary">thrS</name>
    <name evidence="15" type="ORF">ESZ_00199</name>
</gene>
<dbReference type="HAMAP" id="MF_00184">
    <property type="entry name" value="Thr_tRNA_synth"/>
    <property type="match status" value="1"/>
</dbReference>
<feature type="region of interest" description="Catalytic" evidence="13">
    <location>
        <begin position="238"/>
        <end position="529"/>
    </location>
</feature>
<keyword evidence="16" id="KW-1185">Reference proteome</keyword>
<dbReference type="Gene3D" id="3.30.980.10">
    <property type="entry name" value="Threonyl-trna Synthetase, Chain A, domain 2"/>
    <property type="match status" value="1"/>
</dbReference>
<dbReference type="PRINTS" id="PR01047">
    <property type="entry name" value="TRNASYNTHTHR"/>
</dbReference>
<feature type="binding site" evidence="13">
    <location>
        <position position="506"/>
    </location>
    <ligand>
        <name>Zn(2+)</name>
        <dbReference type="ChEBI" id="CHEBI:29105"/>
        <note>catalytic</note>
    </ligand>
</feature>
<feature type="binding site" evidence="13">
    <location>
        <position position="329"/>
    </location>
    <ligand>
        <name>Zn(2+)</name>
        <dbReference type="ChEBI" id="CHEBI:29105"/>
        <note>catalytic</note>
    </ligand>
</feature>
<evidence type="ECO:0000256" key="10">
    <source>
        <dbReference type="ARBA" id="ARBA00022917"/>
    </source>
</evidence>
<dbReference type="AlphaFoldDB" id="A0A6J5JZ75"/>
<evidence type="ECO:0000256" key="11">
    <source>
        <dbReference type="ARBA" id="ARBA00023146"/>
    </source>
</evidence>
<keyword evidence="4 13" id="KW-0436">Ligase</keyword>
<sequence>MITVIDNNIIFFKKKNSFKEEKRKLFKNTFNFFISIYLNGKIKTVGYELVINATLIFIKINSSKALSIIRHSCAHLLAHSLINIYKDIKLSVGPVIKNGFYYDFFSNVKLSFSDLKKIEKKMFGLTKKQFEIIRVNVNKDAANILFKHNKYKKEIIDNISENSIISIYEQDDFSDLCRGPHLPNVSFLKFFKLIKISGAYWKNNNKNEMLYRIYGTAWESKRNLHKYVNKINNLKECDHRVLGKHLNLFDFYKHSPGVVFWNKNGWNIYTSIKEFIKKTLEKFNYFEVNTPVLTGSFLFKKSGHIDKFIDNMFICNIKNNINVLKPMNCPCHIELFNNFYKKSYKNLPFRIAEFGMCFRNELSGSLHGLMRLKNFTQDDGHIFCSDYHLENEIINFIHLLKNVYYKFGFNIFKLVLSKKPIDISDNLDIWYKAEKILENVIKKLKINYSVSNDGAFYGPKLEFSLRDKFNRIWQCGTIQVDFFTAKNLNAKYVDHKGFLQTPIILHRAILGSIERFIGILIENGSGYLPLCLTPIHFILIYISNKYLFYVKNIYNIIKNKYNVTIYFGNERLEYKIKHCILKKIPYIIIIGNKEYTSKTITLRDNKTNFVKNISLKNFLKEFNFKGD</sequence>
<feature type="binding site" evidence="13">
    <location>
        <position position="381"/>
    </location>
    <ligand>
        <name>Zn(2+)</name>
        <dbReference type="ChEBI" id="CHEBI:29105"/>
        <note>catalytic</note>
    </ligand>
</feature>
<keyword evidence="6 13" id="KW-0547">Nucleotide-binding</keyword>
<keyword evidence="7 13" id="KW-0862">Zinc</keyword>
<dbReference type="FunFam" id="3.30.980.10:FF:000005">
    <property type="entry name" value="Threonyl-tRNA synthetase, mitochondrial"/>
    <property type="match status" value="1"/>
</dbReference>
<comment type="similarity">
    <text evidence="1 13">Belongs to the class-II aminoacyl-tRNA synthetase family.</text>
</comment>
<dbReference type="Pfam" id="PF07973">
    <property type="entry name" value="tRNA_SAD"/>
    <property type="match status" value="1"/>
</dbReference>
<dbReference type="InterPro" id="IPR045864">
    <property type="entry name" value="aa-tRNA-synth_II/BPL/LPL"/>
</dbReference>
<dbReference type="Gene3D" id="3.40.50.800">
    <property type="entry name" value="Anticodon-binding domain"/>
    <property type="match status" value="1"/>
</dbReference>
<evidence type="ECO:0000256" key="4">
    <source>
        <dbReference type="ARBA" id="ARBA00022598"/>
    </source>
</evidence>
<evidence type="ECO:0000256" key="5">
    <source>
        <dbReference type="ARBA" id="ARBA00022723"/>
    </source>
</evidence>
<dbReference type="SMART" id="SM00863">
    <property type="entry name" value="tRNA_SAD"/>
    <property type="match status" value="1"/>
</dbReference>
<dbReference type="InterPro" id="IPR036621">
    <property type="entry name" value="Anticodon-bd_dom_sf"/>
</dbReference>
<dbReference type="NCBIfam" id="TIGR00418">
    <property type="entry name" value="thrS"/>
    <property type="match status" value="1"/>
</dbReference>
<dbReference type="EMBL" id="LR794158">
    <property type="protein sequence ID" value="CAB3976399.1"/>
    <property type="molecule type" value="Genomic_DNA"/>
</dbReference>
<name>A0A6J5JZ75_9GAMM</name>
<evidence type="ECO:0000256" key="13">
    <source>
        <dbReference type="HAMAP-Rule" id="MF_00184"/>
    </source>
</evidence>
<dbReference type="PANTHER" id="PTHR11451">
    <property type="entry name" value="THREONINE-TRNA LIGASE"/>
    <property type="match status" value="1"/>
</dbReference>
<dbReference type="InterPro" id="IPR004154">
    <property type="entry name" value="Anticodon-bd"/>
</dbReference>
<feature type="domain" description="Aminoacyl-transfer RNA synthetases class-II family profile" evidence="14">
    <location>
        <begin position="265"/>
        <end position="529"/>
    </location>
</feature>
<evidence type="ECO:0000256" key="9">
    <source>
        <dbReference type="ARBA" id="ARBA00022884"/>
    </source>
</evidence>
<dbReference type="GO" id="GO:0004829">
    <property type="term" value="F:threonine-tRNA ligase activity"/>
    <property type="evidence" value="ECO:0007669"/>
    <property type="project" value="UniProtKB-UniRule"/>
</dbReference>
<dbReference type="InterPro" id="IPR012947">
    <property type="entry name" value="tRNA_SAD"/>
</dbReference>
<dbReference type="PROSITE" id="PS50862">
    <property type="entry name" value="AA_TRNA_LIGASE_II"/>
    <property type="match status" value="1"/>
</dbReference>
<dbReference type="InterPro" id="IPR006195">
    <property type="entry name" value="aa-tRNA-synth_II"/>
</dbReference>
<protein>
    <recommendedName>
        <fullName evidence="13">Threonine--tRNA ligase</fullName>
        <ecNumber evidence="13">6.1.1.3</ecNumber>
    </recommendedName>
    <alternativeName>
        <fullName evidence="13">Threonyl-tRNA synthetase</fullName>
        <shortName evidence="13">ThrRS</shortName>
    </alternativeName>
</protein>
<keyword evidence="9 13" id="KW-0694">RNA-binding</keyword>